<keyword evidence="2" id="KW-1185">Reference proteome</keyword>
<proteinExistence type="predicted"/>
<dbReference type="OrthoDB" id="95577at2157"/>
<reference evidence="1 2" key="1">
    <citation type="submission" date="2016-04" db="EMBL/GenBank/DDBJ databases">
        <title>Complete genome sequence of Thermococcus barossii type strain SHCK-94.</title>
        <authorList>
            <person name="Oger P.M."/>
        </authorList>
    </citation>
    <scope>NUCLEOTIDE SEQUENCE [LARGE SCALE GENOMIC DNA]</scope>
    <source>
        <strain evidence="1 2">SHCK-94</strain>
    </source>
</reference>
<accession>A0A2Z2MLT5</accession>
<dbReference type="AlphaFoldDB" id="A0A2Z2MLT5"/>
<dbReference type="Proteomes" id="UP000250272">
    <property type="component" value="Chromosome"/>
</dbReference>
<name>A0A2Z2MLT5_9EURY</name>
<dbReference type="KEGG" id="tbs:A3L01_05230"/>
<protein>
    <submittedName>
        <fullName evidence="1">Uncharacterized protein</fullName>
    </submittedName>
</protein>
<dbReference type="GeneID" id="33326151"/>
<dbReference type="EMBL" id="CP015101">
    <property type="protein sequence ID" value="ASJ04794.1"/>
    <property type="molecule type" value="Genomic_DNA"/>
</dbReference>
<sequence>MNLGRILLAAMIIVAVIGTAYSISEYLSENGDCKLVVSEPPKTNYHVSYQICPYVQNGTIKGYAEKVYSPRSLGNVLVKAFNNSLDPNYPLAIVRYLAKQGKLRAYSEYFYLEFDENGSRESSVRSEWVPTESPDDRFIVYPPRDLFLDNDTFDFLGGWVYSEMDGKGVLVVYYLANPETVKGIDDVTVIYPPSWSIESSTSTLLWQCWPESGTIMTCNETDENSKRLSFPKAYGGLDSTGFNATWPYGAFALAFNTTYGGEDRPPLCVRFELETIWGKREAPMNCEVSGVSLP</sequence>
<gene>
    <name evidence="1" type="ORF">A3L01_05230</name>
</gene>
<organism evidence="1 2">
    <name type="scientific">Thermococcus barossii</name>
    <dbReference type="NCBI Taxonomy" id="54077"/>
    <lineage>
        <taxon>Archaea</taxon>
        <taxon>Methanobacteriati</taxon>
        <taxon>Methanobacteriota</taxon>
        <taxon>Thermococci</taxon>
        <taxon>Thermococcales</taxon>
        <taxon>Thermococcaceae</taxon>
        <taxon>Thermococcus</taxon>
    </lineage>
</organism>
<evidence type="ECO:0000313" key="1">
    <source>
        <dbReference type="EMBL" id="ASJ04794.1"/>
    </source>
</evidence>
<evidence type="ECO:0000313" key="2">
    <source>
        <dbReference type="Proteomes" id="UP000250272"/>
    </source>
</evidence>
<dbReference type="RefSeq" id="WP_088864811.1">
    <property type="nucleotide sequence ID" value="NZ_CP015101.1"/>
</dbReference>